<dbReference type="InterPro" id="IPR011042">
    <property type="entry name" value="6-blade_b-propeller_TolB-like"/>
</dbReference>
<evidence type="ECO:0000256" key="6">
    <source>
        <dbReference type="SAM" id="SignalP"/>
    </source>
</evidence>
<keyword evidence="2 4" id="KW-0479">Metal-binding</keyword>
<sequence length="1027" mass="114070">MKSTKLIFALALLSSHAFADEIPLFDGKSLKGWKGDTTYWKVEDGAITAESTPEHPCSKTTYLRYTGKQFSDFELTLSFRFLSKQGNSGIQYRSQASKDSFAIKGYQADLETGTNYSGILYDQDGRGIVAKRGQKMRISPDGKKQTEPLPSGELAQKSIKPGEWNSYKIVADGNKLMHFINGHKTVEVIDEDKKHKDAKGWIALQLHQGPAMKVQFKDLMMLELDHDKNDKPETITTLPGFQTEKLYTVPKEQGSWVSMTFDDAGNLYACDQHGALYRILLENGKVVKVEQLESPGMAQGLCWANGSLYMGVSMKNPGVYRLTDTNKDGKFDQQELLIKLKSGGEHGLHAIVQSPTGELYYSAGNHTPLPAGATSPSNGNWQEDHLLTRLLDPRGHATQIKAPGGHIVRFGADGSNPEIIATGFRNAYDIAFSPQGELFAYDSDMEWDAGTPWYRPTRVMHVTKGAEYGWRTGTSKWPAYFADSLPAMIDIGPGSPTGVLFGTQADFPQKYRDALFILDWTFGRIYALHLSPQGSSYTATKEEFISGKPLPLTDATIGPDGAIYFLTGGRRLASSLYRVSYKGKLSESPSTLERPPLAGLTDTLTKSPNLDTVWKHLDHPDRRVSYHARLALEGIPLKDWIDQYRSETNPYKVIHASIALARLGKNGETLLEKLNTLPFDELDRENKLAYLRALSLAYIRNQLPVDSPASIKTRILLEKSFPTDDFASNVELARQLIKLRSTDALNKTLTLMETSVNEAQDIDQNLIKGNDRYGKDFEKMLANQPNAKGIQFALILMSAEQGWNPATTTRYFQWLYEAELRDGGASYKGFIKNIQKEALKRFSPELQQSIAKLPRPKAKKEPVYVAKGPGQAWTVQTALAASQDLSKASYENGRKMFHATLCIRCHTHGNAGGDSGPNLTNLSTRFSKKDILKAIVDPSAEVSEQYHFQQINLKDGTSLFGKVLSRDDKQTVIATTAFDLQQTTTIDSSKIQSVAPSTTSPMPPALIYSLNPDELRDLMKFLTTGKE</sequence>
<organism evidence="8 9">
    <name type="scientific">Rubritalea squalenifaciens DSM 18772</name>
    <dbReference type="NCBI Taxonomy" id="1123071"/>
    <lineage>
        <taxon>Bacteria</taxon>
        <taxon>Pseudomonadati</taxon>
        <taxon>Verrucomicrobiota</taxon>
        <taxon>Verrucomicrobiia</taxon>
        <taxon>Verrucomicrobiales</taxon>
        <taxon>Rubritaleaceae</taxon>
        <taxon>Rubritalea</taxon>
    </lineage>
</organism>
<dbReference type="PANTHER" id="PTHR33546">
    <property type="entry name" value="LARGE, MULTIFUNCTIONAL SECRETED PROTEIN-RELATED"/>
    <property type="match status" value="1"/>
</dbReference>
<dbReference type="InterPro" id="IPR036909">
    <property type="entry name" value="Cyt_c-like_dom_sf"/>
</dbReference>
<dbReference type="InterPro" id="IPR011041">
    <property type="entry name" value="Quinoprot_gluc/sorb_DH_b-prop"/>
</dbReference>
<dbReference type="OrthoDB" id="174170at2"/>
<dbReference type="Proteomes" id="UP000184510">
    <property type="component" value="Unassembled WGS sequence"/>
</dbReference>
<keyword evidence="1 4" id="KW-0349">Heme</keyword>
<dbReference type="GO" id="GO:0016787">
    <property type="term" value="F:hydrolase activity"/>
    <property type="evidence" value="ECO:0007669"/>
    <property type="project" value="InterPro"/>
</dbReference>
<evidence type="ECO:0000313" key="9">
    <source>
        <dbReference type="Proteomes" id="UP000184510"/>
    </source>
</evidence>
<feature type="signal peptide" evidence="6">
    <location>
        <begin position="1"/>
        <end position="19"/>
    </location>
</feature>
<keyword evidence="6" id="KW-0732">Signal</keyword>
<dbReference type="STRING" id="1123071.SAMN02745181_3416"/>
<evidence type="ECO:0000313" key="8">
    <source>
        <dbReference type="EMBL" id="SHK20283.1"/>
    </source>
</evidence>
<dbReference type="InterPro" id="IPR013427">
    <property type="entry name" value="Haem-bd_dom_put"/>
</dbReference>
<protein>
    <submittedName>
        <fullName evidence="8">Putative heme-binding domain-containing protein</fullName>
    </submittedName>
</protein>
<dbReference type="Gene3D" id="2.120.10.30">
    <property type="entry name" value="TolB, C-terminal domain"/>
    <property type="match status" value="1"/>
</dbReference>
<dbReference type="SUPFAM" id="SSF50952">
    <property type="entry name" value="Soluble quinoprotein glucose dehydrogenase"/>
    <property type="match status" value="1"/>
</dbReference>
<dbReference type="Gene3D" id="2.60.120.560">
    <property type="entry name" value="Exo-inulinase, domain 1"/>
    <property type="match status" value="1"/>
</dbReference>
<evidence type="ECO:0000256" key="1">
    <source>
        <dbReference type="ARBA" id="ARBA00022617"/>
    </source>
</evidence>
<evidence type="ECO:0000259" key="7">
    <source>
        <dbReference type="PROSITE" id="PS51007"/>
    </source>
</evidence>
<evidence type="ECO:0000256" key="2">
    <source>
        <dbReference type="ARBA" id="ARBA00022723"/>
    </source>
</evidence>
<accession>A0A1M6QJN4</accession>
<dbReference type="Gene3D" id="1.10.760.10">
    <property type="entry name" value="Cytochrome c-like domain"/>
    <property type="match status" value="1"/>
</dbReference>
<proteinExistence type="predicted"/>
<dbReference type="AlphaFoldDB" id="A0A1M6QJN4"/>
<dbReference type="GO" id="GO:0009055">
    <property type="term" value="F:electron transfer activity"/>
    <property type="evidence" value="ECO:0007669"/>
    <property type="project" value="InterPro"/>
</dbReference>
<reference evidence="8 9" key="1">
    <citation type="submission" date="2016-11" db="EMBL/GenBank/DDBJ databases">
        <authorList>
            <person name="Jaros S."/>
            <person name="Januszkiewicz K."/>
            <person name="Wedrychowicz H."/>
        </authorList>
    </citation>
    <scope>NUCLEOTIDE SEQUENCE [LARGE SCALE GENOMIC DNA]</scope>
    <source>
        <strain evidence="8 9">DSM 18772</strain>
    </source>
</reference>
<dbReference type="SUPFAM" id="SSF46626">
    <property type="entry name" value="Cytochrome c"/>
    <property type="match status" value="1"/>
</dbReference>
<dbReference type="InterPro" id="IPR009056">
    <property type="entry name" value="Cyt_c-like_dom"/>
</dbReference>
<dbReference type="GO" id="GO:0020037">
    <property type="term" value="F:heme binding"/>
    <property type="evidence" value="ECO:0007669"/>
    <property type="project" value="InterPro"/>
</dbReference>
<dbReference type="Pfam" id="PF06439">
    <property type="entry name" value="3keto-disac_hyd"/>
    <property type="match status" value="1"/>
</dbReference>
<dbReference type="EMBL" id="FQYR01000006">
    <property type="protein sequence ID" value="SHK20283.1"/>
    <property type="molecule type" value="Genomic_DNA"/>
</dbReference>
<feature type="region of interest" description="Disordered" evidence="5">
    <location>
        <begin position="134"/>
        <end position="157"/>
    </location>
</feature>
<dbReference type="InParanoid" id="A0A1M6QJN4"/>
<keyword evidence="3 4" id="KW-0408">Iron</keyword>
<gene>
    <name evidence="8" type="ORF">SAMN02745181_3416</name>
</gene>
<name>A0A1M6QJN4_9BACT</name>
<dbReference type="NCBIfam" id="TIGR02603">
    <property type="entry name" value="CxxCH_TIGR02603"/>
    <property type="match status" value="1"/>
</dbReference>
<dbReference type="RefSeq" id="WP_143184973.1">
    <property type="nucleotide sequence ID" value="NZ_FQYR01000006.1"/>
</dbReference>
<feature type="chain" id="PRO_5012590425" evidence="6">
    <location>
        <begin position="20"/>
        <end position="1027"/>
    </location>
</feature>
<dbReference type="GO" id="GO:0046872">
    <property type="term" value="F:metal ion binding"/>
    <property type="evidence" value="ECO:0007669"/>
    <property type="project" value="UniProtKB-KW"/>
</dbReference>
<dbReference type="PROSITE" id="PS51007">
    <property type="entry name" value="CYTC"/>
    <property type="match status" value="1"/>
</dbReference>
<evidence type="ECO:0000256" key="3">
    <source>
        <dbReference type="ARBA" id="ARBA00023004"/>
    </source>
</evidence>
<feature type="domain" description="Cytochrome c" evidence="7">
    <location>
        <begin position="888"/>
        <end position="1026"/>
    </location>
</feature>
<dbReference type="InterPro" id="IPR010496">
    <property type="entry name" value="AL/BT2_dom"/>
</dbReference>
<evidence type="ECO:0000256" key="4">
    <source>
        <dbReference type="PROSITE-ProRule" id="PRU00433"/>
    </source>
</evidence>
<evidence type="ECO:0000256" key="5">
    <source>
        <dbReference type="SAM" id="MobiDB-lite"/>
    </source>
</evidence>
<dbReference type="PANTHER" id="PTHR33546:SF1">
    <property type="entry name" value="LARGE, MULTIFUNCTIONAL SECRETED PROTEIN"/>
    <property type="match status" value="1"/>
</dbReference>
<keyword evidence="9" id="KW-1185">Reference proteome</keyword>